<evidence type="ECO:0000313" key="1">
    <source>
        <dbReference type="EMBL" id="KZT05464.1"/>
    </source>
</evidence>
<dbReference type="Proteomes" id="UP000076871">
    <property type="component" value="Unassembled WGS sequence"/>
</dbReference>
<dbReference type="OrthoDB" id="2942533at2759"/>
<dbReference type="EMBL" id="KV427630">
    <property type="protein sequence ID" value="KZT05464.1"/>
    <property type="molecule type" value="Genomic_DNA"/>
</dbReference>
<sequence length="169" mass="18385">MAPKAPAEAREVADGMHAMNVAGLEKYINSAQKALDNEAVQRKRSNAIPRRLSICTTCSLSDPTDEEKIDLLALKVCASQTVRRDTCSNDRQELRKALFDGQEAGELDPSYGKALQVLPPAKAHQILGDLVEGYRCLNYGVTPTRPCQGQSLNDALFGAYGGFPEAMRC</sequence>
<name>A0A165DRA7_9APHY</name>
<protein>
    <submittedName>
        <fullName evidence="1">Uncharacterized protein</fullName>
    </submittedName>
</protein>
<organism evidence="1 2">
    <name type="scientific">Laetiporus sulphureus 93-53</name>
    <dbReference type="NCBI Taxonomy" id="1314785"/>
    <lineage>
        <taxon>Eukaryota</taxon>
        <taxon>Fungi</taxon>
        <taxon>Dikarya</taxon>
        <taxon>Basidiomycota</taxon>
        <taxon>Agaricomycotina</taxon>
        <taxon>Agaricomycetes</taxon>
        <taxon>Polyporales</taxon>
        <taxon>Laetiporus</taxon>
    </lineage>
</organism>
<accession>A0A165DRA7</accession>
<dbReference type="InParanoid" id="A0A165DRA7"/>
<dbReference type="GeneID" id="63824131"/>
<dbReference type="RefSeq" id="XP_040763204.1">
    <property type="nucleotide sequence ID" value="XM_040907102.1"/>
</dbReference>
<keyword evidence="2" id="KW-1185">Reference proteome</keyword>
<gene>
    <name evidence="1" type="ORF">LAESUDRAFT_714977</name>
</gene>
<proteinExistence type="predicted"/>
<dbReference type="STRING" id="1314785.A0A165DRA7"/>
<reference evidence="1 2" key="1">
    <citation type="journal article" date="2016" name="Mol. Biol. Evol.">
        <title>Comparative Genomics of Early-Diverging Mushroom-Forming Fungi Provides Insights into the Origins of Lignocellulose Decay Capabilities.</title>
        <authorList>
            <person name="Nagy L.G."/>
            <person name="Riley R."/>
            <person name="Tritt A."/>
            <person name="Adam C."/>
            <person name="Daum C."/>
            <person name="Floudas D."/>
            <person name="Sun H."/>
            <person name="Yadav J.S."/>
            <person name="Pangilinan J."/>
            <person name="Larsson K.H."/>
            <person name="Matsuura K."/>
            <person name="Barry K."/>
            <person name="Labutti K."/>
            <person name="Kuo R."/>
            <person name="Ohm R.A."/>
            <person name="Bhattacharya S.S."/>
            <person name="Shirouzu T."/>
            <person name="Yoshinaga Y."/>
            <person name="Martin F.M."/>
            <person name="Grigoriev I.V."/>
            <person name="Hibbett D.S."/>
        </authorList>
    </citation>
    <scope>NUCLEOTIDE SEQUENCE [LARGE SCALE GENOMIC DNA]</scope>
    <source>
        <strain evidence="1 2">93-53</strain>
    </source>
</reference>
<evidence type="ECO:0000313" key="2">
    <source>
        <dbReference type="Proteomes" id="UP000076871"/>
    </source>
</evidence>
<dbReference type="AlphaFoldDB" id="A0A165DRA7"/>